<dbReference type="OrthoDB" id="959017at2"/>
<organism evidence="2 3">
    <name type="scientific">Tenacibaculum holothuriorum</name>
    <dbReference type="NCBI Taxonomy" id="1635173"/>
    <lineage>
        <taxon>Bacteria</taxon>
        <taxon>Pseudomonadati</taxon>
        <taxon>Bacteroidota</taxon>
        <taxon>Flavobacteriia</taxon>
        <taxon>Flavobacteriales</taxon>
        <taxon>Flavobacteriaceae</taxon>
        <taxon>Tenacibaculum</taxon>
    </lineage>
</organism>
<dbReference type="RefSeq" id="WP_086029419.1">
    <property type="nucleotide sequence ID" value="NZ_LAPZ01000002.1"/>
</dbReference>
<reference evidence="2 3" key="1">
    <citation type="submission" date="2015-03" db="EMBL/GenBank/DDBJ databases">
        <title>Genome sequence of Tenacibaculum sp. S2-2, isolated from intestinal microbiota of sea cucumber, Apostichopus japonicas.</title>
        <authorList>
            <person name="Shao Z."/>
            <person name="Wang L."/>
            <person name="Li X."/>
        </authorList>
    </citation>
    <scope>NUCLEOTIDE SEQUENCE [LARGE SCALE GENOMIC DNA]</scope>
    <source>
        <strain evidence="2 3">S2-2</strain>
    </source>
</reference>
<evidence type="ECO:0000313" key="3">
    <source>
        <dbReference type="Proteomes" id="UP000194221"/>
    </source>
</evidence>
<protein>
    <recommendedName>
        <fullName evidence="1">Outer membrane protein beta-barrel domain-containing protein</fullName>
    </recommendedName>
</protein>
<proteinExistence type="predicted"/>
<feature type="domain" description="Outer membrane protein beta-barrel" evidence="1">
    <location>
        <begin position="18"/>
        <end position="201"/>
    </location>
</feature>
<evidence type="ECO:0000259" key="1">
    <source>
        <dbReference type="Pfam" id="PF13568"/>
    </source>
</evidence>
<dbReference type="STRING" id="1635173.WH52_02755"/>
<dbReference type="Proteomes" id="UP000194221">
    <property type="component" value="Unassembled WGS sequence"/>
</dbReference>
<gene>
    <name evidence="2" type="ORF">WH52_02755</name>
</gene>
<dbReference type="InterPro" id="IPR025665">
    <property type="entry name" value="Beta-barrel_OMP_2"/>
</dbReference>
<dbReference type="EMBL" id="LAPZ01000002">
    <property type="protein sequence ID" value="OSY88617.1"/>
    <property type="molecule type" value="Genomic_DNA"/>
</dbReference>
<comment type="caution">
    <text evidence="2">The sequence shown here is derived from an EMBL/GenBank/DDBJ whole genome shotgun (WGS) entry which is preliminary data.</text>
</comment>
<dbReference type="Pfam" id="PF13568">
    <property type="entry name" value="OMP_b-brl_2"/>
    <property type="match status" value="1"/>
</dbReference>
<keyword evidence="3" id="KW-1185">Reference proteome</keyword>
<evidence type="ECO:0000313" key="2">
    <source>
        <dbReference type="EMBL" id="OSY88617.1"/>
    </source>
</evidence>
<accession>A0A1Y2PFN5</accession>
<dbReference type="InParanoid" id="A0A1Y2PFN5"/>
<name>A0A1Y2PFN5_9FLAO</name>
<sequence length="224" mass="25276">MMTRVLFFLVFFTSSLVFSQKDSLKIGDKYWEDQLYLDISYNVLTKQPSTIPSSTFSYGISAGYIKDIPFNRAGRFALGLGLGYNYDSFNHSLKVLKTNTNVVFSAANNPTSNTLNLHNIEFPIQLRWRTSTATTYSFWRIYTGLKVTYNLSHNFTNVESGVTTSTSSISNYNKWQMAATLSAGYSTFNFYVSYGLTPLFNNAVVGSETLNTSILKLGISFYFL</sequence>
<dbReference type="AlphaFoldDB" id="A0A1Y2PFN5"/>